<dbReference type="GO" id="GO:0008777">
    <property type="term" value="F:acetylornithine deacetylase activity"/>
    <property type="evidence" value="ECO:0007669"/>
    <property type="project" value="TreeGrafter"/>
</dbReference>
<dbReference type="EC" id="3.5.1.18" evidence="4 15"/>
<dbReference type="GO" id="GO:0009089">
    <property type="term" value="P:lysine biosynthetic process via diaminopimelate"/>
    <property type="evidence" value="ECO:0007669"/>
    <property type="project" value="UniProtKB-UniRule"/>
</dbReference>
<evidence type="ECO:0000256" key="8">
    <source>
        <dbReference type="ARBA" id="ARBA00022801"/>
    </source>
</evidence>
<keyword evidence="9 15" id="KW-0862">Zinc</keyword>
<dbReference type="GO" id="GO:0019877">
    <property type="term" value="P:diaminopimelate biosynthetic process"/>
    <property type="evidence" value="ECO:0007669"/>
    <property type="project" value="UniProtKB-UniRule"/>
</dbReference>
<dbReference type="GO" id="GO:0050897">
    <property type="term" value="F:cobalt ion binding"/>
    <property type="evidence" value="ECO:0007669"/>
    <property type="project" value="UniProtKB-UniRule"/>
</dbReference>
<dbReference type="InterPro" id="IPR001261">
    <property type="entry name" value="ArgE/DapE_CS"/>
</dbReference>
<keyword evidence="6 15" id="KW-0028">Amino-acid biosynthesis</keyword>
<comment type="cofactor">
    <cofactor evidence="15">
        <name>Zn(2+)</name>
        <dbReference type="ChEBI" id="CHEBI:29105"/>
    </cofactor>
    <cofactor evidence="15">
        <name>Co(2+)</name>
        <dbReference type="ChEBI" id="CHEBI:48828"/>
    </cofactor>
    <text evidence="15">Binds 2 Zn(2+) or Co(2+) ions per subunit.</text>
</comment>
<evidence type="ECO:0000256" key="4">
    <source>
        <dbReference type="ARBA" id="ARBA00011921"/>
    </source>
</evidence>
<evidence type="ECO:0000256" key="2">
    <source>
        <dbReference type="ARBA" id="ARBA00006746"/>
    </source>
</evidence>
<evidence type="ECO:0000313" key="17">
    <source>
        <dbReference type="EMBL" id="GGD17198.1"/>
    </source>
</evidence>
<feature type="binding site" evidence="15">
    <location>
        <position position="114"/>
    </location>
    <ligand>
        <name>Zn(2+)</name>
        <dbReference type="ChEBI" id="CHEBI:29105"/>
        <label>2</label>
    </ligand>
</feature>
<dbReference type="SUPFAM" id="SSF53187">
    <property type="entry name" value="Zn-dependent exopeptidases"/>
    <property type="match status" value="1"/>
</dbReference>
<name>A0A8J2V297_9PROT</name>
<comment type="catalytic activity">
    <reaction evidence="14 15">
        <text>N-succinyl-(2S,6S)-2,6-diaminopimelate + H2O = (2S,6S)-2,6-diaminopimelate + succinate</text>
        <dbReference type="Rhea" id="RHEA:22608"/>
        <dbReference type="ChEBI" id="CHEBI:15377"/>
        <dbReference type="ChEBI" id="CHEBI:30031"/>
        <dbReference type="ChEBI" id="CHEBI:57609"/>
        <dbReference type="ChEBI" id="CHEBI:58087"/>
        <dbReference type="EC" id="3.5.1.18"/>
    </reaction>
</comment>
<evidence type="ECO:0000256" key="5">
    <source>
        <dbReference type="ARBA" id="ARBA00022391"/>
    </source>
</evidence>
<dbReference type="NCBIfam" id="NF009557">
    <property type="entry name" value="PRK13009.1"/>
    <property type="match status" value="1"/>
</dbReference>
<keyword evidence="11 15" id="KW-0457">Lysine biosynthesis</keyword>
<evidence type="ECO:0000256" key="10">
    <source>
        <dbReference type="ARBA" id="ARBA00022915"/>
    </source>
</evidence>
<dbReference type="Pfam" id="PF01546">
    <property type="entry name" value="Peptidase_M20"/>
    <property type="match status" value="1"/>
</dbReference>
<feature type="active site" description="Proton acceptor" evidence="15">
    <location>
        <position position="147"/>
    </location>
</feature>
<dbReference type="InterPro" id="IPR005941">
    <property type="entry name" value="DapE_proteobac"/>
</dbReference>
<keyword evidence="7 15" id="KW-0479">Metal-binding</keyword>
<dbReference type="RefSeq" id="WP_188157863.1">
    <property type="nucleotide sequence ID" value="NZ_BMGH01000001.1"/>
</dbReference>
<comment type="pathway">
    <text evidence="1 15">Amino-acid biosynthesis; L-lysine biosynthesis via DAP pathway; LL-2,6-diaminopimelate from (S)-tetrahydrodipicolinate (succinylase route): step 3/3.</text>
</comment>
<dbReference type="Pfam" id="PF07687">
    <property type="entry name" value="M20_dimer"/>
    <property type="match status" value="1"/>
</dbReference>
<evidence type="ECO:0000256" key="15">
    <source>
        <dbReference type="HAMAP-Rule" id="MF_01690"/>
    </source>
</evidence>
<evidence type="ECO:0000256" key="7">
    <source>
        <dbReference type="ARBA" id="ARBA00022723"/>
    </source>
</evidence>
<dbReference type="PANTHER" id="PTHR43808:SF31">
    <property type="entry name" value="N-ACETYL-L-CITRULLINE DEACETYLASE"/>
    <property type="match status" value="1"/>
</dbReference>
<dbReference type="InterPro" id="IPR011650">
    <property type="entry name" value="Peptidase_M20_dimer"/>
</dbReference>
<evidence type="ECO:0000256" key="3">
    <source>
        <dbReference type="ARBA" id="ARBA00011738"/>
    </source>
</evidence>
<dbReference type="InterPro" id="IPR036264">
    <property type="entry name" value="Bact_exopeptidase_dim_dom"/>
</dbReference>
<comment type="subunit">
    <text evidence="3 15">Homodimer.</text>
</comment>
<dbReference type="PROSITE" id="PS00759">
    <property type="entry name" value="ARGE_DAPE_CPG2_2"/>
    <property type="match status" value="1"/>
</dbReference>
<dbReference type="HAMAP" id="MF_01690">
    <property type="entry name" value="DapE"/>
    <property type="match status" value="1"/>
</dbReference>
<dbReference type="PANTHER" id="PTHR43808">
    <property type="entry name" value="ACETYLORNITHINE DEACETYLASE"/>
    <property type="match status" value="1"/>
</dbReference>
<dbReference type="EMBL" id="BMGH01000001">
    <property type="protein sequence ID" value="GGD17198.1"/>
    <property type="molecule type" value="Genomic_DNA"/>
</dbReference>
<proteinExistence type="inferred from homology"/>
<dbReference type="Gene3D" id="3.40.630.10">
    <property type="entry name" value="Zn peptidases"/>
    <property type="match status" value="2"/>
</dbReference>
<evidence type="ECO:0000256" key="11">
    <source>
        <dbReference type="ARBA" id="ARBA00023154"/>
    </source>
</evidence>
<feature type="active site" evidence="15">
    <location>
        <position position="83"/>
    </location>
</feature>
<evidence type="ECO:0000256" key="9">
    <source>
        <dbReference type="ARBA" id="ARBA00022833"/>
    </source>
</evidence>
<feature type="binding site" evidence="15">
    <location>
        <position position="176"/>
    </location>
    <ligand>
        <name>Zn(2+)</name>
        <dbReference type="ChEBI" id="CHEBI:29105"/>
        <label>1</label>
    </ligand>
</feature>
<comment type="similarity">
    <text evidence="2 15">Belongs to the peptidase M20A family. DapE subfamily.</text>
</comment>
<dbReference type="GO" id="GO:0008270">
    <property type="term" value="F:zinc ion binding"/>
    <property type="evidence" value="ECO:0007669"/>
    <property type="project" value="UniProtKB-UniRule"/>
</dbReference>
<comment type="caution">
    <text evidence="17">The sequence shown here is derived from an EMBL/GenBank/DDBJ whole genome shotgun (WGS) entry which is preliminary data.</text>
</comment>
<evidence type="ECO:0000259" key="16">
    <source>
        <dbReference type="Pfam" id="PF07687"/>
    </source>
</evidence>
<keyword evidence="18" id="KW-1185">Reference proteome</keyword>
<sequence length="396" mass="41956">MSSQPISLSAQSDPVALAAELIRCPSVTPAEGGAIDLIQRWLEPLGFACERLTFADEGLPPVDNLYARLGTGAPHFCFAGHTDVVPAGSEAAWSVPPFQPAVVDGMLTGRGAADMKGAIAAFLAALARFTENGKPAGSISLLITGDEEGMAINGTRKLVKWLQENGETIDHCIVGEPSNPEIMGDMIKVGRRGSFNAQLTVSGIQGHVAYPHHADNPVPKLTALLAALTGEPLDDGYERFQPSNLEVTALATPPLAENVIPGEAGARFNVRFNPNWTGASLEAHLRDRLEEAAAAHDGGIDWTLSARTSGEAFLTTDTAYTDLLADCVEQHTGRRPELSTSGGTSDARFIKDIAPVAEFGLVGATMHKINEQVATGDIHLLTAIYHTILTRYFDAS</sequence>
<evidence type="ECO:0000256" key="14">
    <source>
        <dbReference type="ARBA" id="ARBA00051301"/>
    </source>
</evidence>
<keyword evidence="12 15" id="KW-0170">Cobalt</keyword>
<evidence type="ECO:0000256" key="12">
    <source>
        <dbReference type="ARBA" id="ARBA00023285"/>
    </source>
</evidence>
<comment type="function">
    <text evidence="15">Catalyzes the hydrolysis of N-succinyl-L,L-diaminopimelic acid (SDAP), forming succinate and LL-2,6-diaminopimelate (DAP), an intermediate involved in the bacterial biosynthesis of lysine and meso-diaminopimelic acid, an essential component of bacterial cell walls.</text>
</comment>
<feature type="binding site" evidence="15">
    <location>
        <position position="148"/>
    </location>
    <ligand>
        <name>Zn(2+)</name>
        <dbReference type="ChEBI" id="CHEBI:29105"/>
        <label>2</label>
    </ligand>
</feature>
<dbReference type="SUPFAM" id="SSF55031">
    <property type="entry name" value="Bacterial exopeptidase dimerisation domain"/>
    <property type="match status" value="1"/>
</dbReference>
<reference evidence="17" key="2">
    <citation type="submission" date="2020-09" db="EMBL/GenBank/DDBJ databases">
        <authorList>
            <person name="Sun Q."/>
            <person name="Zhou Y."/>
        </authorList>
    </citation>
    <scope>NUCLEOTIDE SEQUENCE</scope>
    <source>
        <strain evidence="17">CGMCC 1.12921</strain>
    </source>
</reference>
<dbReference type="InterPro" id="IPR050072">
    <property type="entry name" value="Peptidase_M20A"/>
</dbReference>
<dbReference type="InterPro" id="IPR002933">
    <property type="entry name" value="Peptidase_M20"/>
</dbReference>
<protein>
    <recommendedName>
        <fullName evidence="5 15">Succinyl-diaminopimelate desuccinylase</fullName>
        <shortName evidence="15">SDAP desuccinylase</shortName>
        <ecNumber evidence="4 15">3.5.1.18</ecNumber>
    </recommendedName>
    <alternativeName>
        <fullName evidence="13 15">N-succinyl-LL-2,6-diaminoheptanedioate amidohydrolase</fullName>
    </alternativeName>
</protein>
<dbReference type="Proteomes" id="UP000613582">
    <property type="component" value="Unassembled WGS sequence"/>
</dbReference>
<evidence type="ECO:0000313" key="18">
    <source>
        <dbReference type="Proteomes" id="UP000613582"/>
    </source>
</evidence>
<dbReference type="NCBIfam" id="TIGR01246">
    <property type="entry name" value="dapE_proteo"/>
    <property type="match status" value="1"/>
</dbReference>
<evidence type="ECO:0000256" key="13">
    <source>
        <dbReference type="ARBA" id="ARBA00031891"/>
    </source>
</evidence>
<gene>
    <name evidence="15 17" type="primary">dapE</name>
    <name evidence="17" type="ORF">GCM10011342_27490</name>
</gene>
<dbReference type="GO" id="GO:0009014">
    <property type="term" value="F:succinyl-diaminopimelate desuccinylase activity"/>
    <property type="evidence" value="ECO:0007669"/>
    <property type="project" value="UniProtKB-UniRule"/>
</dbReference>
<dbReference type="UniPathway" id="UPA00034">
    <property type="reaction ID" value="UER00021"/>
</dbReference>
<dbReference type="CDD" id="cd03891">
    <property type="entry name" value="M20_DapE_proteobac"/>
    <property type="match status" value="1"/>
</dbReference>
<feature type="domain" description="Peptidase M20 dimerisation" evidence="16">
    <location>
        <begin position="189"/>
        <end position="295"/>
    </location>
</feature>
<keyword evidence="10 15" id="KW-0220">Diaminopimelate biosynthesis</keyword>
<organism evidence="17 18">
    <name type="scientific">Aquisalinus flavus</name>
    <dbReference type="NCBI Taxonomy" id="1526572"/>
    <lineage>
        <taxon>Bacteria</taxon>
        <taxon>Pseudomonadati</taxon>
        <taxon>Pseudomonadota</taxon>
        <taxon>Alphaproteobacteria</taxon>
        <taxon>Parvularculales</taxon>
        <taxon>Parvularculaceae</taxon>
        <taxon>Aquisalinus</taxon>
    </lineage>
</organism>
<dbReference type="GO" id="GO:0006526">
    <property type="term" value="P:L-arginine biosynthetic process"/>
    <property type="evidence" value="ECO:0007669"/>
    <property type="project" value="TreeGrafter"/>
</dbReference>
<feature type="binding site" evidence="15">
    <location>
        <position position="81"/>
    </location>
    <ligand>
        <name>Zn(2+)</name>
        <dbReference type="ChEBI" id="CHEBI:29105"/>
        <label>1</label>
    </ligand>
</feature>
<evidence type="ECO:0000256" key="1">
    <source>
        <dbReference type="ARBA" id="ARBA00005130"/>
    </source>
</evidence>
<accession>A0A8J2V297</accession>
<keyword evidence="8 15" id="KW-0378">Hydrolase</keyword>
<feature type="binding site" evidence="15">
    <location>
        <position position="114"/>
    </location>
    <ligand>
        <name>Zn(2+)</name>
        <dbReference type="ChEBI" id="CHEBI:29105"/>
        <label>1</label>
    </ligand>
</feature>
<dbReference type="AlphaFoldDB" id="A0A8J2V297"/>
<evidence type="ECO:0000256" key="6">
    <source>
        <dbReference type="ARBA" id="ARBA00022605"/>
    </source>
</evidence>
<feature type="binding site" evidence="15">
    <location>
        <position position="367"/>
    </location>
    <ligand>
        <name>Zn(2+)</name>
        <dbReference type="ChEBI" id="CHEBI:29105"/>
        <label>2</label>
    </ligand>
</feature>
<reference evidence="17" key="1">
    <citation type="journal article" date="2014" name="Int. J. Syst. Evol. Microbiol.">
        <title>Complete genome sequence of Corynebacterium casei LMG S-19264T (=DSM 44701T), isolated from a smear-ripened cheese.</title>
        <authorList>
            <consortium name="US DOE Joint Genome Institute (JGI-PGF)"/>
            <person name="Walter F."/>
            <person name="Albersmeier A."/>
            <person name="Kalinowski J."/>
            <person name="Ruckert C."/>
        </authorList>
    </citation>
    <scope>NUCLEOTIDE SEQUENCE</scope>
    <source>
        <strain evidence="17">CGMCC 1.12921</strain>
    </source>
</reference>